<feature type="domain" description="Cystatin" evidence="5">
    <location>
        <begin position="28"/>
        <end position="141"/>
    </location>
</feature>
<evidence type="ECO:0000256" key="2">
    <source>
        <dbReference type="ARBA" id="ARBA00022690"/>
    </source>
</evidence>
<dbReference type="InterPro" id="IPR046350">
    <property type="entry name" value="Cystatin_sf"/>
</dbReference>
<dbReference type="PANTHER" id="PTHR46186:SF2">
    <property type="entry name" value="CYSTATIN"/>
    <property type="match status" value="1"/>
</dbReference>
<dbReference type="Pfam" id="PF00031">
    <property type="entry name" value="Cystatin"/>
    <property type="match status" value="1"/>
</dbReference>
<dbReference type="EMBL" id="JACVVK020000351">
    <property type="protein sequence ID" value="KAK7477379.1"/>
    <property type="molecule type" value="Genomic_DNA"/>
</dbReference>
<dbReference type="PANTHER" id="PTHR46186">
    <property type="entry name" value="CYSTATIN"/>
    <property type="match status" value="1"/>
</dbReference>
<comment type="caution">
    <text evidence="6">The sequence shown here is derived from an EMBL/GenBank/DDBJ whole genome shotgun (WGS) entry which is preliminary data.</text>
</comment>
<name>A0ABD0JQW1_9CAEN</name>
<reference evidence="6 7" key="1">
    <citation type="journal article" date="2023" name="Sci. Data">
        <title>Genome assembly of the Korean intertidal mud-creeper Batillaria attramentaria.</title>
        <authorList>
            <person name="Patra A.K."/>
            <person name="Ho P.T."/>
            <person name="Jun S."/>
            <person name="Lee S.J."/>
            <person name="Kim Y."/>
            <person name="Won Y.J."/>
        </authorList>
    </citation>
    <scope>NUCLEOTIDE SEQUENCE [LARGE SCALE GENOMIC DNA]</scope>
    <source>
        <strain evidence="6">Wonlab-2016</strain>
    </source>
</reference>
<keyword evidence="3" id="KW-0789">Thiol protease inhibitor</keyword>
<keyword evidence="7" id="KW-1185">Reference proteome</keyword>
<dbReference type="SMART" id="SM00043">
    <property type="entry name" value="CY"/>
    <property type="match status" value="1"/>
</dbReference>
<keyword evidence="2" id="KW-0646">Protease inhibitor</keyword>
<feature type="chain" id="PRO_5044809906" description="Cystatin domain-containing protein" evidence="4">
    <location>
        <begin position="23"/>
        <end position="145"/>
    </location>
</feature>
<proteinExistence type="inferred from homology"/>
<dbReference type="Proteomes" id="UP001519460">
    <property type="component" value="Unassembled WGS sequence"/>
</dbReference>
<evidence type="ECO:0000256" key="1">
    <source>
        <dbReference type="ARBA" id="ARBA00009403"/>
    </source>
</evidence>
<evidence type="ECO:0000313" key="7">
    <source>
        <dbReference type="Proteomes" id="UP001519460"/>
    </source>
</evidence>
<organism evidence="6 7">
    <name type="scientific">Batillaria attramentaria</name>
    <dbReference type="NCBI Taxonomy" id="370345"/>
    <lineage>
        <taxon>Eukaryota</taxon>
        <taxon>Metazoa</taxon>
        <taxon>Spiralia</taxon>
        <taxon>Lophotrochozoa</taxon>
        <taxon>Mollusca</taxon>
        <taxon>Gastropoda</taxon>
        <taxon>Caenogastropoda</taxon>
        <taxon>Sorbeoconcha</taxon>
        <taxon>Cerithioidea</taxon>
        <taxon>Batillariidae</taxon>
        <taxon>Batillaria</taxon>
    </lineage>
</organism>
<evidence type="ECO:0000259" key="5">
    <source>
        <dbReference type="SMART" id="SM00043"/>
    </source>
</evidence>
<feature type="signal peptide" evidence="4">
    <location>
        <begin position="1"/>
        <end position="22"/>
    </location>
</feature>
<dbReference type="Gene3D" id="3.10.450.10">
    <property type="match status" value="1"/>
</dbReference>
<dbReference type="CDD" id="cd00042">
    <property type="entry name" value="CY"/>
    <property type="match status" value="1"/>
</dbReference>
<dbReference type="GO" id="GO:0004869">
    <property type="term" value="F:cysteine-type endopeptidase inhibitor activity"/>
    <property type="evidence" value="ECO:0007669"/>
    <property type="project" value="UniProtKB-KW"/>
</dbReference>
<dbReference type="AlphaFoldDB" id="A0ABD0JQW1"/>
<protein>
    <recommendedName>
        <fullName evidence="5">Cystatin domain-containing protein</fullName>
    </recommendedName>
</protein>
<sequence length="145" mass="15810">MEHMFGFLLICVVSAVVLTIKGTDPPPPPPGHFHPIPSNDSHLLPAINFAAAHVNQYCNCINCQTLVGVTNASEQVVSGAIFVFSINMQESDKCKKEACLVNVSSTDCPPDPKAKPYWCDATVLAKPWEVPPYTLQKLSCQQEDL</sequence>
<accession>A0ABD0JQW1</accession>
<dbReference type="InterPro" id="IPR000010">
    <property type="entry name" value="Cystatin_dom"/>
</dbReference>
<evidence type="ECO:0000313" key="6">
    <source>
        <dbReference type="EMBL" id="KAK7477379.1"/>
    </source>
</evidence>
<evidence type="ECO:0000256" key="4">
    <source>
        <dbReference type="SAM" id="SignalP"/>
    </source>
</evidence>
<evidence type="ECO:0000256" key="3">
    <source>
        <dbReference type="ARBA" id="ARBA00022704"/>
    </source>
</evidence>
<comment type="similarity">
    <text evidence="1">Belongs to the cystatin family.</text>
</comment>
<gene>
    <name evidence="6" type="ORF">BaRGS_00031355</name>
</gene>
<dbReference type="SUPFAM" id="SSF54403">
    <property type="entry name" value="Cystatin/monellin"/>
    <property type="match status" value="1"/>
</dbReference>
<keyword evidence="4" id="KW-0732">Signal</keyword>